<comment type="caution">
    <text evidence="4">The sequence shown here is derived from an EMBL/GenBank/DDBJ whole genome shotgun (WGS) entry which is preliminary data.</text>
</comment>
<evidence type="ECO:0000313" key="4">
    <source>
        <dbReference type="EMBL" id="KSW13356.1"/>
    </source>
</evidence>
<feature type="active site" description="Acyl-thioester intermediate" evidence="2">
    <location>
        <position position="217"/>
    </location>
</feature>
<dbReference type="RefSeq" id="WP_060566125.1">
    <property type="nucleotide sequence ID" value="NZ_CP040006.1"/>
</dbReference>
<dbReference type="GO" id="GO:0016787">
    <property type="term" value="F:hydrolase activity"/>
    <property type="evidence" value="ECO:0007669"/>
    <property type="project" value="UniProtKB-KW"/>
</dbReference>
<dbReference type="InterPro" id="IPR023365">
    <property type="entry name" value="Sortase_dom-sf"/>
</dbReference>
<feature type="active site" description="Proton donor/acceptor" evidence="2">
    <location>
        <position position="144"/>
    </location>
</feature>
<organism evidence="4 5">
    <name type="scientific">Schaalia odontolytica</name>
    <dbReference type="NCBI Taxonomy" id="1660"/>
    <lineage>
        <taxon>Bacteria</taxon>
        <taxon>Bacillati</taxon>
        <taxon>Actinomycetota</taxon>
        <taxon>Actinomycetes</taxon>
        <taxon>Actinomycetales</taxon>
        <taxon>Actinomycetaceae</taxon>
        <taxon>Schaalia</taxon>
    </lineage>
</organism>
<protein>
    <submittedName>
        <fullName evidence="4">Sortase</fullName>
    </submittedName>
</protein>
<keyword evidence="3" id="KW-0472">Membrane</keyword>
<dbReference type="Pfam" id="PF04203">
    <property type="entry name" value="Sortase"/>
    <property type="match status" value="1"/>
</dbReference>
<dbReference type="InterPro" id="IPR005754">
    <property type="entry name" value="Sortase"/>
</dbReference>
<keyword evidence="1" id="KW-0378">Hydrolase</keyword>
<name>A0A0V8RZ39_9ACTO</name>
<dbReference type="CDD" id="cd05830">
    <property type="entry name" value="Sortase_E"/>
    <property type="match status" value="1"/>
</dbReference>
<sequence length="253" mass="28671">MGEHVAPTTPAKKKRSNIFWNIVGVVGELLITFAIIVGLFSVWQLYWTTYEVAGQVSQTIASYEEEHQPAKRTLGEVRTDDPPAFDREVGDGEVYGLVHVPTWDWMKIPLAEGTTSYVLDQGWAGHYDMTTQPGGVGNFSVAGHRRTYGNNFRWIDRLTQGDKVVVEVDDHYLVYSMVSSEIIDATDPTQMRVVAPVIDDVSWSETPTERWMTMTTCHPEYGNWQRYIVHLKFESWTPKDTGVPAELVDEPTN</sequence>
<gene>
    <name evidence="4" type="ORF">APY09_03130</name>
</gene>
<reference evidence="4 5" key="1">
    <citation type="submission" date="2015-10" db="EMBL/GenBank/DDBJ databases">
        <title>Draft Genome of Actinomyces odontolyticus subsp. actinosynbacter strain XH001.</title>
        <authorList>
            <person name="Mclean J.S."/>
            <person name="He X."/>
        </authorList>
    </citation>
    <scope>NUCLEOTIDE SEQUENCE [LARGE SCALE GENOMIC DNA]</scope>
    <source>
        <strain evidence="4 5">XH001</strain>
    </source>
</reference>
<dbReference type="AlphaFoldDB" id="A0A0V8RZ39"/>
<dbReference type="InterPro" id="IPR042003">
    <property type="entry name" value="Sortase_E"/>
</dbReference>
<dbReference type="EMBL" id="LLVT01000001">
    <property type="protein sequence ID" value="KSW13356.1"/>
    <property type="molecule type" value="Genomic_DNA"/>
</dbReference>
<proteinExistence type="predicted"/>
<dbReference type="NCBIfam" id="TIGR01076">
    <property type="entry name" value="sortase_fam"/>
    <property type="match status" value="1"/>
</dbReference>
<dbReference type="InterPro" id="IPR053465">
    <property type="entry name" value="Sortase_Class_E"/>
</dbReference>
<keyword evidence="3" id="KW-0812">Transmembrane</keyword>
<dbReference type="Gene3D" id="2.40.260.10">
    <property type="entry name" value="Sortase"/>
    <property type="match status" value="1"/>
</dbReference>
<evidence type="ECO:0000256" key="1">
    <source>
        <dbReference type="ARBA" id="ARBA00022801"/>
    </source>
</evidence>
<accession>A0A0V8RZ39</accession>
<dbReference type="SUPFAM" id="SSF63817">
    <property type="entry name" value="Sortase"/>
    <property type="match status" value="1"/>
</dbReference>
<keyword evidence="3" id="KW-1133">Transmembrane helix</keyword>
<evidence type="ECO:0000256" key="3">
    <source>
        <dbReference type="SAM" id="Phobius"/>
    </source>
</evidence>
<dbReference type="NCBIfam" id="NF033747">
    <property type="entry name" value="class_E_sortase"/>
    <property type="match status" value="1"/>
</dbReference>
<feature type="transmembrane region" description="Helical" evidence="3">
    <location>
        <begin position="18"/>
        <end position="43"/>
    </location>
</feature>
<evidence type="ECO:0000313" key="5">
    <source>
        <dbReference type="Proteomes" id="UP000054686"/>
    </source>
</evidence>
<dbReference type="OrthoDB" id="5242879at2"/>
<evidence type="ECO:0000256" key="2">
    <source>
        <dbReference type="PIRSR" id="PIRSR605754-1"/>
    </source>
</evidence>
<dbReference type="Proteomes" id="UP000054686">
    <property type="component" value="Unassembled WGS sequence"/>
</dbReference>